<sequence length="68" mass="7566">MPMQTYKIKETYLDHPAGSTVYDLMDCDYGCSAEDSMDSGEDYAAVTLDPTGNYPFFTIPTRLLKAVT</sequence>
<protein>
    <submittedName>
        <fullName evidence="1">Uncharacterized protein</fullName>
    </submittedName>
</protein>
<keyword evidence="2" id="KW-1185">Reference proteome</keyword>
<evidence type="ECO:0000313" key="1">
    <source>
        <dbReference type="EMBL" id="BDU72329.1"/>
    </source>
</evidence>
<dbReference type="KEGG" id="msil:METEAL_15030"/>
<dbReference type="EMBL" id="AP027080">
    <property type="protein sequence ID" value="BDU72329.1"/>
    <property type="molecule type" value="Genomic_DNA"/>
</dbReference>
<dbReference type="RefSeq" id="WP_316415238.1">
    <property type="nucleotide sequence ID" value="NZ_AP027080.1"/>
</dbReference>
<dbReference type="Proteomes" id="UP001238179">
    <property type="component" value="Chromosome"/>
</dbReference>
<proteinExistence type="predicted"/>
<name>A0AA48GM26_9BACT</name>
<reference evidence="2" key="1">
    <citation type="journal article" date="2023" name="Int. J. Syst. Evol. Microbiol.">
        <title>Mesoterricola silvestris gen. nov., sp. nov., Mesoterricola sediminis sp. nov., Geothrix oryzae sp. nov., Geothrix edaphica sp. nov., Geothrix rubra sp. nov., and Geothrix limicola sp. nov., six novel members of Acidobacteriota isolated from soils.</title>
        <authorList>
            <person name="Itoh H."/>
            <person name="Sugisawa Y."/>
            <person name="Mise K."/>
            <person name="Xu Z."/>
            <person name="Kuniyasu M."/>
            <person name="Ushijima N."/>
            <person name="Kawano K."/>
            <person name="Kobayashi E."/>
            <person name="Shiratori Y."/>
            <person name="Masuda Y."/>
            <person name="Senoo K."/>
        </authorList>
    </citation>
    <scope>NUCLEOTIDE SEQUENCE [LARGE SCALE GENOMIC DNA]</scope>
    <source>
        <strain evidence="2">W79</strain>
    </source>
</reference>
<dbReference type="AlphaFoldDB" id="A0AA48GM26"/>
<gene>
    <name evidence="1" type="ORF">METEAL_15030</name>
</gene>
<organism evidence="1 2">
    <name type="scientific">Mesoterricola silvestris</name>
    <dbReference type="NCBI Taxonomy" id="2927979"/>
    <lineage>
        <taxon>Bacteria</taxon>
        <taxon>Pseudomonadati</taxon>
        <taxon>Acidobacteriota</taxon>
        <taxon>Holophagae</taxon>
        <taxon>Holophagales</taxon>
        <taxon>Holophagaceae</taxon>
        <taxon>Mesoterricola</taxon>
    </lineage>
</organism>
<accession>A0AA48GM26</accession>
<evidence type="ECO:0000313" key="2">
    <source>
        <dbReference type="Proteomes" id="UP001238179"/>
    </source>
</evidence>